<feature type="region of interest" description="Disordered" evidence="4">
    <location>
        <begin position="199"/>
        <end position="232"/>
    </location>
</feature>
<name>A0A6P4Y7I6_BRABE</name>
<organism evidence="5 6">
    <name type="scientific">Branchiostoma belcheri</name>
    <name type="common">Amphioxus</name>
    <dbReference type="NCBI Taxonomy" id="7741"/>
    <lineage>
        <taxon>Eukaryota</taxon>
        <taxon>Metazoa</taxon>
        <taxon>Chordata</taxon>
        <taxon>Cephalochordata</taxon>
        <taxon>Leptocardii</taxon>
        <taxon>Amphioxiformes</taxon>
        <taxon>Branchiostomatidae</taxon>
        <taxon>Branchiostoma</taxon>
    </lineage>
</organism>
<evidence type="ECO:0000256" key="1">
    <source>
        <dbReference type="ARBA" id="ARBA00004496"/>
    </source>
</evidence>
<gene>
    <name evidence="6" type="primary">LOC109462589</name>
</gene>
<feature type="compositionally biased region" description="Basic and acidic residues" evidence="4">
    <location>
        <begin position="204"/>
        <end position="218"/>
    </location>
</feature>
<dbReference type="Pfam" id="PF03148">
    <property type="entry name" value="Tektin"/>
    <property type="match status" value="1"/>
</dbReference>
<dbReference type="InterPro" id="IPR038949">
    <property type="entry name" value="TEKTL1"/>
</dbReference>
<evidence type="ECO:0000256" key="4">
    <source>
        <dbReference type="SAM" id="MobiDB-lite"/>
    </source>
</evidence>
<reference evidence="6" key="1">
    <citation type="submission" date="2025-08" db="UniProtKB">
        <authorList>
            <consortium name="RefSeq"/>
        </authorList>
    </citation>
    <scope>IDENTIFICATION</scope>
    <source>
        <tissue evidence="6">Gonad</tissue>
    </source>
</reference>
<dbReference type="KEGG" id="bbel:109462589"/>
<sequence length="441" mass="49763">MAVTTRGVLPMATATIGPDAWRDATVRGIKVAQKVVDKSEKGAILGKQLDPLPTLRDNCAQQSNTTIHKYVREVRMVVVRLREYLLETNEEIKSLIRGKEALEKALEHRRKDILLNQQSTAIRLTRPPREKVLDGADELLQAELKHLLKLKKTLEAQLRETQKHLQELDGVRKLLTAVIQERSHVMDLITHAVSSVTANGRLSSRREGRYSRQEETRPESPSNPMLGEPDPLGPYTPDAAKAIEEAREANLKSAALRRAIKESIDKTTMLQQAAHRSVNDGLTQKLAETITMTQHLQVSSGENRAAMHRAQRWYDTTDKARTITMGPVSSSDLTTRERLERPLVRVYQRHPGNQLPEAHDIISGQVDLLKSLKATSRNLGLLHLARMRLRDDIRDKKVGADVDAHIVRLRRRRGNHRWVMEGSEAQIPGQLVATRPHVECP</sequence>
<evidence type="ECO:0000313" key="5">
    <source>
        <dbReference type="Proteomes" id="UP000515135"/>
    </source>
</evidence>
<dbReference type="PANTHER" id="PTHR35081:SF1">
    <property type="entry name" value="COILED-COIL DOMAIN-CONTAINING PROTEIN 105"/>
    <property type="match status" value="1"/>
</dbReference>
<dbReference type="AlphaFoldDB" id="A0A6P4Y7I6"/>
<feature type="coiled-coil region" evidence="3">
    <location>
        <begin position="137"/>
        <end position="171"/>
    </location>
</feature>
<dbReference type="RefSeq" id="XP_019614707.1">
    <property type="nucleotide sequence ID" value="XM_019759148.1"/>
</dbReference>
<dbReference type="GO" id="GO:0005737">
    <property type="term" value="C:cytoplasm"/>
    <property type="evidence" value="ECO:0007669"/>
    <property type="project" value="UniProtKB-SubCell"/>
</dbReference>
<keyword evidence="2" id="KW-0963">Cytoplasm</keyword>
<dbReference type="Proteomes" id="UP000515135">
    <property type="component" value="Unplaced"/>
</dbReference>
<dbReference type="GO" id="GO:0005929">
    <property type="term" value="C:cilium"/>
    <property type="evidence" value="ECO:0007669"/>
    <property type="project" value="UniProtKB-ARBA"/>
</dbReference>
<accession>A0A6P4Y7I6</accession>
<dbReference type="GeneID" id="109462589"/>
<dbReference type="PANTHER" id="PTHR35081">
    <property type="entry name" value="COILED-COIL DOMAIN-CONTAINING PROTEIN 105"/>
    <property type="match status" value="1"/>
</dbReference>
<evidence type="ECO:0000313" key="6">
    <source>
        <dbReference type="RefSeq" id="XP_019614707.1"/>
    </source>
</evidence>
<dbReference type="InterPro" id="IPR048256">
    <property type="entry name" value="Tektin-like"/>
</dbReference>
<protein>
    <submittedName>
        <fullName evidence="6">Coiled-coil domain-containing protein 105-like</fullName>
    </submittedName>
</protein>
<evidence type="ECO:0000256" key="3">
    <source>
        <dbReference type="SAM" id="Coils"/>
    </source>
</evidence>
<comment type="subcellular location">
    <subcellularLocation>
        <location evidence="1">Cytoplasm</location>
    </subcellularLocation>
</comment>
<dbReference type="OrthoDB" id="9896158at2759"/>
<proteinExistence type="predicted"/>
<keyword evidence="3" id="KW-0175">Coiled coil</keyword>
<evidence type="ECO:0000256" key="2">
    <source>
        <dbReference type="ARBA" id="ARBA00022490"/>
    </source>
</evidence>
<keyword evidence="5" id="KW-1185">Reference proteome</keyword>